<accession>A0A835Z945</accession>
<proteinExistence type="inferred from homology"/>
<evidence type="ECO:0000256" key="5">
    <source>
        <dbReference type="ARBA" id="ARBA00023136"/>
    </source>
</evidence>
<gene>
    <name evidence="7" type="ORF">JKP88DRAFT_271627</name>
</gene>
<organism evidence="7 8">
    <name type="scientific">Tribonema minus</name>
    <dbReference type="NCBI Taxonomy" id="303371"/>
    <lineage>
        <taxon>Eukaryota</taxon>
        <taxon>Sar</taxon>
        <taxon>Stramenopiles</taxon>
        <taxon>Ochrophyta</taxon>
        <taxon>PX clade</taxon>
        <taxon>Xanthophyceae</taxon>
        <taxon>Tribonematales</taxon>
        <taxon>Tribonemataceae</taxon>
        <taxon>Tribonema</taxon>
    </lineage>
</organism>
<evidence type="ECO:0000256" key="4">
    <source>
        <dbReference type="ARBA" id="ARBA00022989"/>
    </source>
</evidence>
<dbReference type="AlphaFoldDB" id="A0A835Z945"/>
<reference evidence="7" key="1">
    <citation type="submission" date="2021-02" db="EMBL/GenBank/DDBJ databases">
        <title>First Annotated Genome of the Yellow-green Alga Tribonema minus.</title>
        <authorList>
            <person name="Mahan K.M."/>
        </authorList>
    </citation>
    <scope>NUCLEOTIDE SEQUENCE</scope>
    <source>
        <strain evidence="7">UTEX B ZZ1240</strain>
    </source>
</reference>
<dbReference type="PANTHER" id="PTHR12841">
    <property type="entry name" value="PROTEIN UNC-50 HOMOLOG"/>
    <property type="match status" value="1"/>
</dbReference>
<keyword evidence="4 6" id="KW-1133">Transmembrane helix</keyword>
<evidence type="ECO:0000256" key="6">
    <source>
        <dbReference type="SAM" id="Phobius"/>
    </source>
</evidence>
<sequence length="259" mass="28998">MLPLDGRNGRYAPHRRHSSYGGDRSVPEYFARLFDFKQLDMESACDQMVTLLSLNPGRVYKTAYYRKQTKNQWARDDPAFAVLQLAFSVAGAVAYGMAFGLRAFWGYIALIANAVLLHWLLFGVAAATAGRALANAHMLVRRAHSVEQRVEWLYAFDIHCNAFFMLFIVVYVGQFLLLPVLLGPSVGALLLSNALYALGFGAYFYITHLGYRSLPFLCKTETFLYPVVAVVTLLATSVLLAALGMRVNMTRVMAHVYFL</sequence>
<name>A0A835Z945_9STRA</name>
<evidence type="ECO:0000313" key="8">
    <source>
        <dbReference type="Proteomes" id="UP000664859"/>
    </source>
</evidence>
<dbReference type="Proteomes" id="UP000664859">
    <property type="component" value="Unassembled WGS sequence"/>
</dbReference>
<feature type="transmembrane region" description="Helical" evidence="6">
    <location>
        <begin position="154"/>
        <end position="177"/>
    </location>
</feature>
<dbReference type="PANTHER" id="PTHR12841:SF6">
    <property type="entry name" value="PROTEIN UNC-50 HOMOLOG"/>
    <property type="match status" value="1"/>
</dbReference>
<dbReference type="InterPro" id="IPR007881">
    <property type="entry name" value="UNC-50"/>
</dbReference>
<evidence type="ECO:0000313" key="7">
    <source>
        <dbReference type="EMBL" id="KAG5189300.1"/>
    </source>
</evidence>
<keyword evidence="3 6" id="KW-0812">Transmembrane</keyword>
<keyword evidence="5 6" id="KW-0472">Membrane</keyword>
<feature type="transmembrane region" description="Helical" evidence="6">
    <location>
        <begin position="223"/>
        <end position="243"/>
    </location>
</feature>
<evidence type="ECO:0000256" key="2">
    <source>
        <dbReference type="ARBA" id="ARBA00006293"/>
    </source>
</evidence>
<keyword evidence="8" id="KW-1185">Reference proteome</keyword>
<dbReference type="Pfam" id="PF05216">
    <property type="entry name" value="UNC-50"/>
    <property type="match status" value="1"/>
</dbReference>
<dbReference type="OrthoDB" id="10027013at2759"/>
<comment type="subcellular location">
    <subcellularLocation>
        <location evidence="1">Membrane</location>
        <topology evidence="1">Multi-pass membrane protein</topology>
    </subcellularLocation>
</comment>
<feature type="transmembrane region" description="Helical" evidence="6">
    <location>
        <begin position="189"/>
        <end position="211"/>
    </location>
</feature>
<evidence type="ECO:0000256" key="1">
    <source>
        <dbReference type="ARBA" id="ARBA00004141"/>
    </source>
</evidence>
<protein>
    <submittedName>
        <fullName evidence="7">UNC-50</fullName>
    </submittedName>
</protein>
<feature type="transmembrane region" description="Helical" evidence="6">
    <location>
        <begin position="79"/>
        <end position="98"/>
    </location>
</feature>
<comment type="similarity">
    <text evidence="2">Belongs to the unc-50 family.</text>
</comment>
<evidence type="ECO:0000256" key="3">
    <source>
        <dbReference type="ARBA" id="ARBA00022692"/>
    </source>
</evidence>
<feature type="transmembrane region" description="Helical" evidence="6">
    <location>
        <begin position="104"/>
        <end position="133"/>
    </location>
</feature>
<comment type="caution">
    <text evidence="7">The sequence shown here is derived from an EMBL/GenBank/DDBJ whole genome shotgun (WGS) entry which is preliminary data.</text>
</comment>
<dbReference type="GO" id="GO:0000139">
    <property type="term" value="C:Golgi membrane"/>
    <property type="evidence" value="ECO:0007669"/>
    <property type="project" value="TreeGrafter"/>
</dbReference>
<dbReference type="EMBL" id="JAFCMP010000053">
    <property type="protein sequence ID" value="KAG5189300.1"/>
    <property type="molecule type" value="Genomic_DNA"/>
</dbReference>